<keyword evidence="4" id="KW-1185">Reference proteome</keyword>
<proteinExistence type="predicted"/>
<evidence type="ECO:0000259" key="2">
    <source>
        <dbReference type="SMART" id="SM00460"/>
    </source>
</evidence>
<dbReference type="EMBL" id="SKBM01000047">
    <property type="protein sequence ID" value="TCZ52749.1"/>
    <property type="molecule type" value="Genomic_DNA"/>
</dbReference>
<dbReference type="InterPro" id="IPR038765">
    <property type="entry name" value="Papain-like_cys_pep_sf"/>
</dbReference>
<organism evidence="3 4">
    <name type="scientific">Roseicella aquatilis</name>
    <dbReference type="NCBI Taxonomy" id="2527868"/>
    <lineage>
        <taxon>Bacteria</taxon>
        <taxon>Pseudomonadati</taxon>
        <taxon>Pseudomonadota</taxon>
        <taxon>Alphaproteobacteria</taxon>
        <taxon>Acetobacterales</taxon>
        <taxon>Roseomonadaceae</taxon>
        <taxon>Roseicella</taxon>
    </lineage>
</organism>
<protein>
    <submittedName>
        <fullName evidence="3">Transglutaminase family protein</fullName>
    </submittedName>
</protein>
<dbReference type="PANTHER" id="PTHR33490">
    <property type="entry name" value="BLR5614 PROTEIN-RELATED"/>
    <property type="match status" value="1"/>
</dbReference>
<dbReference type="Gene3D" id="3.10.620.30">
    <property type="match status" value="1"/>
</dbReference>
<dbReference type="RefSeq" id="WP_132297135.1">
    <property type="nucleotide sequence ID" value="NZ_SKBM01000047.1"/>
</dbReference>
<reference evidence="3 4" key="1">
    <citation type="submission" date="2019-03" db="EMBL/GenBank/DDBJ databases">
        <title>Paracraurococcus aquatilis NE82 genome sequence.</title>
        <authorList>
            <person name="Zhao Y."/>
            <person name="Du Z."/>
        </authorList>
    </citation>
    <scope>NUCLEOTIDE SEQUENCE [LARGE SCALE GENOMIC DNA]</scope>
    <source>
        <strain evidence="3 4">NE82</strain>
    </source>
</reference>
<accession>A0A4V2WJG9</accession>
<dbReference type="InterPro" id="IPR002931">
    <property type="entry name" value="Transglutaminase-like"/>
</dbReference>
<dbReference type="Gene3D" id="2.60.40.2250">
    <property type="match status" value="1"/>
</dbReference>
<comment type="caution">
    <text evidence="3">The sequence shown here is derived from an EMBL/GenBank/DDBJ whole genome shotgun (WGS) entry which is preliminary data.</text>
</comment>
<dbReference type="Proteomes" id="UP000295023">
    <property type="component" value="Unassembled WGS sequence"/>
</dbReference>
<dbReference type="SMART" id="SM00460">
    <property type="entry name" value="TGc"/>
    <property type="match status" value="1"/>
</dbReference>
<evidence type="ECO:0000313" key="3">
    <source>
        <dbReference type="EMBL" id="TCZ52749.1"/>
    </source>
</evidence>
<dbReference type="Pfam" id="PF01841">
    <property type="entry name" value="Transglut_core"/>
    <property type="match status" value="1"/>
</dbReference>
<name>A0A4V2WJG9_9PROT</name>
<dbReference type="PANTHER" id="PTHR33490:SF12">
    <property type="entry name" value="BLL5557 PROTEIN"/>
    <property type="match status" value="1"/>
</dbReference>
<evidence type="ECO:0000313" key="4">
    <source>
        <dbReference type="Proteomes" id="UP000295023"/>
    </source>
</evidence>
<gene>
    <name evidence="3" type="ORF">EXY23_26095</name>
</gene>
<sequence length="310" mass="33742">MQIRAGFEITYDCPQPTPMLLLLSVRPERMPDVIGAHEIRFAPATGATHYRDAFGNTCTRILAPAGRTTMRAEFLVRDPGTPDAVVPEARQIPVQDLPDEVLIYLLGSRYCDTDRLSDMAWSLFGGTPEGWARVQAICDYVHARISFGYEHADATRTAFGGHAERRGVCRDFAHLAVTLCRCMNIPARYCTGYLGDIGVPPVASPMDFSAWFEVYLGGHWHTFDARHNTPRIGRILMARGRDATDVAITTTFGPCTLSGFRVITEEVAPQPAPAWQPLPPDDGPAAVPDRPGGAGLVAGPLSGDRGRPLG</sequence>
<dbReference type="OrthoDB" id="5438043at2"/>
<feature type="domain" description="Transglutaminase-like" evidence="2">
    <location>
        <begin position="161"/>
        <end position="227"/>
    </location>
</feature>
<feature type="region of interest" description="Disordered" evidence="1">
    <location>
        <begin position="271"/>
        <end position="310"/>
    </location>
</feature>
<dbReference type="SUPFAM" id="SSF54001">
    <property type="entry name" value="Cysteine proteinases"/>
    <property type="match status" value="1"/>
</dbReference>
<evidence type="ECO:0000256" key="1">
    <source>
        <dbReference type="SAM" id="MobiDB-lite"/>
    </source>
</evidence>
<dbReference type="AlphaFoldDB" id="A0A4V2WJG9"/>
<feature type="compositionally biased region" description="Pro residues" evidence="1">
    <location>
        <begin position="271"/>
        <end position="282"/>
    </location>
</feature>